<reference evidence="1" key="1">
    <citation type="journal article" date="2015" name="Nature">
        <title>Complex archaea that bridge the gap between prokaryotes and eukaryotes.</title>
        <authorList>
            <person name="Spang A."/>
            <person name="Saw J.H."/>
            <person name="Jorgensen S.L."/>
            <person name="Zaremba-Niedzwiedzka K."/>
            <person name="Martijn J."/>
            <person name="Lind A.E."/>
            <person name="van Eijk R."/>
            <person name="Schleper C."/>
            <person name="Guy L."/>
            <person name="Ettema T.J."/>
        </authorList>
    </citation>
    <scope>NUCLEOTIDE SEQUENCE</scope>
</reference>
<accession>A0A0F9KZV9</accession>
<dbReference type="EMBL" id="LAZR01007131">
    <property type="protein sequence ID" value="KKM87238.1"/>
    <property type="molecule type" value="Genomic_DNA"/>
</dbReference>
<evidence type="ECO:0008006" key="2">
    <source>
        <dbReference type="Google" id="ProtNLM"/>
    </source>
</evidence>
<comment type="caution">
    <text evidence="1">The sequence shown here is derived from an EMBL/GenBank/DDBJ whole genome shotgun (WGS) entry which is preliminary data.</text>
</comment>
<evidence type="ECO:0000313" key="1">
    <source>
        <dbReference type="EMBL" id="KKM87238.1"/>
    </source>
</evidence>
<name>A0A0F9KZV9_9ZZZZ</name>
<dbReference type="AlphaFoldDB" id="A0A0F9KZV9"/>
<organism evidence="1">
    <name type="scientific">marine sediment metagenome</name>
    <dbReference type="NCBI Taxonomy" id="412755"/>
    <lineage>
        <taxon>unclassified sequences</taxon>
        <taxon>metagenomes</taxon>
        <taxon>ecological metagenomes</taxon>
    </lineage>
</organism>
<gene>
    <name evidence="1" type="ORF">LCGC14_1270980</name>
</gene>
<proteinExistence type="predicted"/>
<sequence length="104" mass="11854">MGKVISVRINENLEKIIKRYSEEKKEEQSDIIRNLIDNGSVYLAIKGYAKGEYSIGKAAYLANLPLSEFMDLIMDLGIKSKISKEDLIEGYENLKEFFELNGKS</sequence>
<dbReference type="Pfam" id="PF03683">
    <property type="entry name" value="UPF0175"/>
    <property type="match status" value="1"/>
</dbReference>
<protein>
    <recommendedName>
        <fullName evidence="2">Ribbon-helix-helix protein CopG domain-containing protein</fullName>
    </recommendedName>
</protein>
<dbReference type="InterPro" id="IPR005368">
    <property type="entry name" value="UPF0175"/>
</dbReference>